<evidence type="ECO:0000256" key="1">
    <source>
        <dbReference type="SAM" id="SignalP"/>
    </source>
</evidence>
<keyword evidence="1" id="KW-0732">Signal</keyword>
<dbReference type="Gene3D" id="2.40.160.20">
    <property type="match status" value="1"/>
</dbReference>
<name>A0ABW2YH12_9GAMM</name>
<dbReference type="Proteomes" id="UP001597110">
    <property type="component" value="Unassembled WGS sequence"/>
</dbReference>
<dbReference type="RefSeq" id="WP_386826142.1">
    <property type="nucleotide sequence ID" value="NZ_JBHTIF010000005.1"/>
</dbReference>
<comment type="caution">
    <text evidence="2">The sequence shown here is derived from an EMBL/GenBank/DDBJ whole genome shotgun (WGS) entry which is preliminary data.</text>
</comment>
<reference evidence="3" key="1">
    <citation type="journal article" date="2019" name="Int. J. Syst. Evol. Microbiol.">
        <title>The Global Catalogue of Microorganisms (GCM) 10K type strain sequencing project: providing services to taxonomists for standard genome sequencing and annotation.</title>
        <authorList>
            <consortium name="The Broad Institute Genomics Platform"/>
            <consortium name="The Broad Institute Genome Sequencing Center for Infectious Disease"/>
            <person name="Wu L."/>
            <person name="Ma J."/>
        </authorList>
    </citation>
    <scope>NUCLEOTIDE SEQUENCE [LARGE SCALE GENOMIC DNA]</scope>
    <source>
        <strain evidence="3">CCUG 55585</strain>
    </source>
</reference>
<organism evidence="2 3">
    <name type="scientific">Lysobacter brunescens</name>
    <dbReference type="NCBI Taxonomy" id="262323"/>
    <lineage>
        <taxon>Bacteria</taxon>
        <taxon>Pseudomonadati</taxon>
        <taxon>Pseudomonadota</taxon>
        <taxon>Gammaproteobacteria</taxon>
        <taxon>Lysobacterales</taxon>
        <taxon>Lysobacteraceae</taxon>
        <taxon>Lysobacter</taxon>
    </lineage>
</organism>
<dbReference type="Pfam" id="PF03922">
    <property type="entry name" value="OmpW"/>
    <property type="match status" value="1"/>
</dbReference>
<protein>
    <submittedName>
        <fullName evidence="2">OmpW family protein</fullName>
    </submittedName>
</protein>
<dbReference type="PANTHER" id="PTHR36920">
    <property type="match status" value="1"/>
</dbReference>
<keyword evidence="3" id="KW-1185">Reference proteome</keyword>
<dbReference type="PANTHER" id="PTHR36920:SF1">
    <property type="entry name" value="OUTER MEMBRANE PROTEIN W"/>
    <property type="match status" value="1"/>
</dbReference>
<dbReference type="InterPro" id="IPR011250">
    <property type="entry name" value="OMP/PagP_B-barrel"/>
</dbReference>
<feature type="chain" id="PRO_5045418489" evidence="1">
    <location>
        <begin position="24"/>
        <end position="206"/>
    </location>
</feature>
<dbReference type="InterPro" id="IPR005618">
    <property type="entry name" value="OMPW"/>
</dbReference>
<dbReference type="EMBL" id="JBHTIF010000005">
    <property type="protein sequence ID" value="MFD0727458.1"/>
    <property type="molecule type" value="Genomic_DNA"/>
</dbReference>
<dbReference type="SUPFAM" id="SSF56925">
    <property type="entry name" value="OMPA-like"/>
    <property type="match status" value="1"/>
</dbReference>
<accession>A0ABW2YH12</accession>
<evidence type="ECO:0000313" key="3">
    <source>
        <dbReference type="Proteomes" id="UP001597110"/>
    </source>
</evidence>
<proteinExistence type="predicted"/>
<gene>
    <name evidence="2" type="ORF">ACFQ0E_17830</name>
</gene>
<feature type="signal peptide" evidence="1">
    <location>
        <begin position="1"/>
        <end position="23"/>
    </location>
</feature>
<evidence type="ECO:0000313" key="2">
    <source>
        <dbReference type="EMBL" id="MFD0727458.1"/>
    </source>
</evidence>
<sequence length="206" mass="21907">MFRRIAPLALAIALGGLAAPAFAQQAGEWTISVGAHQVNPKSDNGKLAGGTVPIEVDSNVRPTITAEYFVRDNLGIEVLAAWPFEHDINVPGAGRVGSTKHLPPTVSLQYHFGQGTVKPFIGAGVNYTRFFSTETTGILAGTDLELDDSFGLAAHVGVDFEVGEKGSIRVDARWIDIDTDAKLNGVDIGTVEIDPLVYGVAYVIKF</sequence>